<feature type="transmembrane region" description="Helical" evidence="1">
    <location>
        <begin position="6"/>
        <end position="29"/>
    </location>
</feature>
<proteinExistence type="predicted"/>
<keyword evidence="1" id="KW-1133">Transmembrane helix</keyword>
<name>I4EN16_9BACT</name>
<dbReference type="AlphaFoldDB" id="I4EN16"/>
<evidence type="ECO:0000259" key="2">
    <source>
        <dbReference type="Pfam" id="PF13548"/>
    </source>
</evidence>
<keyword evidence="1 3" id="KW-0812">Transmembrane</keyword>
<gene>
    <name evidence="3" type="ORF">NITHO_710002</name>
</gene>
<protein>
    <submittedName>
        <fullName evidence="3">Transmembrane protein</fullName>
    </submittedName>
</protein>
<organism evidence="3 4">
    <name type="scientific">Nitrolancea hollandica Lb</name>
    <dbReference type="NCBI Taxonomy" id="1129897"/>
    <lineage>
        <taxon>Bacteria</taxon>
        <taxon>Pseudomonadati</taxon>
        <taxon>Thermomicrobiota</taxon>
        <taxon>Thermomicrobia</taxon>
        <taxon>Sphaerobacterales</taxon>
        <taxon>Sphaerobacterineae</taxon>
        <taxon>Sphaerobacteraceae</taxon>
        <taxon>Nitrolancea</taxon>
    </lineage>
</organism>
<keyword evidence="4" id="KW-1185">Reference proteome</keyword>
<dbReference type="Pfam" id="PF13548">
    <property type="entry name" value="DUF4126"/>
    <property type="match status" value="1"/>
</dbReference>
<dbReference type="Proteomes" id="UP000004221">
    <property type="component" value="Unassembled WGS sequence"/>
</dbReference>
<feature type="transmembrane region" description="Helical" evidence="1">
    <location>
        <begin position="41"/>
        <end position="63"/>
    </location>
</feature>
<dbReference type="OrthoDB" id="161516at2"/>
<feature type="domain" description="DUF4126" evidence="2">
    <location>
        <begin position="4"/>
        <end position="176"/>
    </location>
</feature>
<dbReference type="RefSeq" id="WP_008481659.1">
    <property type="nucleotide sequence ID" value="NZ_CAGS01000679.1"/>
</dbReference>
<evidence type="ECO:0000256" key="1">
    <source>
        <dbReference type="SAM" id="Phobius"/>
    </source>
</evidence>
<dbReference type="EMBL" id="CAGS01000679">
    <property type="protein sequence ID" value="CCF86079.1"/>
    <property type="molecule type" value="Genomic_DNA"/>
</dbReference>
<comment type="caution">
    <text evidence="3">The sequence shown here is derived from an EMBL/GenBank/DDBJ whole genome shotgun (WGS) entry which is preliminary data.</text>
</comment>
<dbReference type="InterPro" id="IPR025196">
    <property type="entry name" value="DUF4126"/>
</dbReference>
<accession>I4EN16</accession>
<reference evidence="3 4" key="1">
    <citation type="journal article" date="2012" name="ISME J.">
        <title>Nitrification expanded: discovery, physiology and genomics of a nitrite-oxidizing bacterium from the phylum Chloroflexi.</title>
        <authorList>
            <person name="Sorokin D.Y."/>
            <person name="Lucker S."/>
            <person name="Vejmelkova D."/>
            <person name="Kostrikina N.A."/>
            <person name="Kleerebezem R."/>
            <person name="Rijpstra W.I."/>
            <person name="Damste J.S."/>
            <person name="Le Paslier D."/>
            <person name="Muyzer G."/>
            <person name="Wagner M."/>
            <person name="van Loosdrecht M.C."/>
            <person name="Daims H."/>
        </authorList>
    </citation>
    <scope>NUCLEOTIDE SEQUENCE [LARGE SCALE GENOMIC DNA]</scope>
    <source>
        <strain evidence="4">none</strain>
    </source>
</reference>
<keyword evidence="1" id="KW-0472">Membrane</keyword>
<feature type="transmembrane region" description="Helical" evidence="1">
    <location>
        <begin position="144"/>
        <end position="175"/>
    </location>
</feature>
<evidence type="ECO:0000313" key="3">
    <source>
        <dbReference type="EMBL" id="CCF86079.1"/>
    </source>
</evidence>
<sequence>MDALLTGLGLALPAGFNAYIPLLIVGLAARYTNLITLHQPYDVLSSNIGLGIIGLLLIIELLADKIPLVDHVNDIVQTLVRPAAGAILMLGSTSEVASIQPALALLLGIVAAGSVHAMKATTRPAVTATTAGVGNPIVSTIEDIMAIVMSIVALIAPVLVIAIILLLLAAFAWAIHRVRQRSRPRIQSRE</sequence>
<evidence type="ECO:0000313" key="4">
    <source>
        <dbReference type="Proteomes" id="UP000004221"/>
    </source>
</evidence>